<gene>
    <name evidence="2" type="ORF">TIFTF001_048144</name>
</gene>
<reference evidence="2" key="1">
    <citation type="submission" date="2023-07" db="EMBL/GenBank/DDBJ databases">
        <title>draft genome sequence of fig (Ficus carica).</title>
        <authorList>
            <person name="Takahashi T."/>
            <person name="Nishimura K."/>
        </authorList>
    </citation>
    <scope>NUCLEOTIDE SEQUENCE</scope>
</reference>
<evidence type="ECO:0000313" key="2">
    <source>
        <dbReference type="EMBL" id="GMN32053.1"/>
    </source>
</evidence>
<name>A0AA87ZS44_FICCA</name>
<dbReference type="AlphaFoldDB" id="A0AA87ZS44"/>
<sequence>MARGPAREDWGGARGRGVGWGAGSGGVGGGSPTSGLSPRSVTGGGKVAGDGEE</sequence>
<feature type="compositionally biased region" description="Gly residues" evidence="1">
    <location>
        <begin position="42"/>
        <end position="53"/>
    </location>
</feature>
<feature type="compositionally biased region" description="Basic and acidic residues" evidence="1">
    <location>
        <begin position="1"/>
        <end position="11"/>
    </location>
</feature>
<evidence type="ECO:0000256" key="1">
    <source>
        <dbReference type="SAM" id="MobiDB-lite"/>
    </source>
</evidence>
<protein>
    <submittedName>
        <fullName evidence="2">Uncharacterized protein</fullName>
    </submittedName>
</protein>
<proteinExistence type="predicted"/>
<organism evidence="2 3">
    <name type="scientific">Ficus carica</name>
    <name type="common">Common fig</name>
    <dbReference type="NCBI Taxonomy" id="3494"/>
    <lineage>
        <taxon>Eukaryota</taxon>
        <taxon>Viridiplantae</taxon>
        <taxon>Streptophyta</taxon>
        <taxon>Embryophyta</taxon>
        <taxon>Tracheophyta</taxon>
        <taxon>Spermatophyta</taxon>
        <taxon>Magnoliopsida</taxon>
        <taxon>eudicotyledons</taxon>
        <taxon>Gunneridae</taxon>
        <taxon>Pentapetalae</taxon>
        <taxon>rosids</taxon>
        <taxon>fabids</taxon>
        <taxon>Rosales</taxon>
        <taxon>Moraceae</taxon>
        <taxon>Ficeae</taxon>
        <taxon>Ficus</taxon>
    </lineage>
</organism>
<keyword evidence="3" id="KW-1185">Reference proteome</keyword>
<feature type="region of interest" description="Disordered" evidence="1">
    <location>
        <begin position="1"/>
        <end position="53"/>
    </location>
</feature>
<accession>A0AA87ZS44</accession>
<comment type="caution">
    <text evidence="2">The sequence shown here is derived from an EMBL/GenBank/DDBJ whole genome shotgun (WGS) entry which is preliminary data.</text>
</comment>
<feature type="compositionally biased region" description="Gly residues" evidence="1">
    <location>
        <begin position="12"/>
        <end position="32"/>
    </location>
</feature>
<dbReference type="EMBL" id="BTGU01005908">
    <property type="protein sequence ID" value="GMN32053.1"/>
    <property type="molecule type" value="Genomic_DNA"/>
</dbReference>
<evidence type="ECO:0000313" key="3">
    <source>
        <dbReference type="Proteomes" id="UP001187192"/>
    </source>
</evidence>
<dbReference type="Proteomes" id="UP001187192">
    <property type="component" value="Unassembled WGS sequence"/>
</dbReference>